<gene>
    <name evidence="1" type="ORF">LCGC14_0550050</name>
</gene>
<proteinExistence type="predicted"/>
<accession>A0A0F9UYF0</accession>
<dbReference type="AlphaFoldDB" id="A0A0F9UYF0"/>
<comment type="caution">
    <text evidence="1">The sequence shown here is derived from an EMBL/GenBank/DDBJ whole genome shotgun (WGS) entry which is preliminary data.</text>
</comment>
<organism evidence="1">
    <name type="scientific">marine sediment metagenome</name>
    <dbReference type="NCBI Taxonomy" id="412755"/>
    <lineage>
        <taxon>unclassified sequences</taxon>
        <taxon>metagenomes</taxon>
        <taxon>ecological metagenomes</taxon>
    </lineage>
</organism>
<protein>
    <submittedName>
        <fullName evidence="1">Uncharacterized protein</fullName>
    </submittedName>
</protein>
<sequence>MINTKIENRKIAENKLNLNKFVYEYAKTHIFISKVMLSGLYATKKDALNPQSFQKGIRRKISNIFRVYSKLGIVLKYGQNTVKIIDREKLIAFKPEEIAKYSIHDFRKKPVKIHLIS</sequence>
<dbReference type="EMBL" id="LAZR01000753">
    <property type="protein sequence ID" value="KKN58638.1"/>
    <property type="molecule type" value="Genomic_DNA"/>
</dbReference>
<evidence type="ECO:0000313" key="1">
    <source>
        <dbReference type="EMBL" id="KKN58638.1"/>
    </source>
</evidence>
<name>A0A0F9UYF0_9ZZZZ</name>
<reference evidence="1" key="1">
    <citation type="journal article" date="2015" name="Nature">
        <title>Complex archaea that bridge the gap between prokaryotes and eukaryotes.</title>
        <authorList>
            <person name="Spang A."/>
            <person name="Saw J.H."/>
            <person name="Jorgensen S.L."/>
            <person name="Zaremba-Niedzwiedzka K."/>
            <person name="Martijn J."/>
            <person name="Lind A.E."/>
            <person name="van Eijk R."/>
            <person name="Schleper C."/>
            <person name="Guy L."/>
            <person name="Ettema T.J."/>
        </authorList>
    </citation>
    <scope>NUCLEOTIDE SEQUENCE</scope>
</reference>